<feature type="domain" description="CAAX prenyl protease 2/Lysostaphin resistance protein A-like" evidence="2">
    <location>
        <begin position="165"/>
        <end position="247"/>
    </location>
</feature>
<reference evidence="3 4" key="1">
    <citation type="submission" date="2021-03" db="EMBL/GenBank/DDBJ databases">
        <title>Sequencing the genomes of 1000 actinobacteria strains.</title>
        <authorList>
            <person name="Klenk H.-P."/>
        </authorList>
    </citation>
    <scope>NUCLEOTIDE SEQUENCE [LARGE SCALE GENOMIC DNA]</scope>
    <source>
        <strain evidence="3 4">DSM 14564</strain>
    </source>
</reference>
<feature type="transmembrane region" description="Helical" evidence="1">
    <location>
        <begin position="77"/>
        <end position="100"/>
    </location>
</feature>
<evidence type="ECO:0000256" key="1">
    <source>
        <dbReference type="SAM" id="Phobius"/>
    </source>
</evidence>
<keyword evidence="1" id="KW-0812">Transmembrane</keyword>
<keyword evidence="3" id="KW-0378">Hydrolase</keyword>
<dbReference type="EMBL" id="JAGIOC010000001">
    <property type="protein sequence ID" value="MBP2409891.1"/>
    <property type="molecule type" value="Genomic_DNA"/>
</dbReference>
<feature type="transmembrane region" description="Helical" evidence="1">
    <location>
        <begin position="219"/>
        <end position="236"/>
    </location>
</feature>
<feature type="transmembrane region" description="Helical" evidence="1">
    <location>
        <begin position="194"/>
        <end position="213"/>
    </location>
</feature>
<feature type="transmembrane region" description="Helical" evidence="1">
    <location>
        <begin position="29"/>
        <end position="57"/>
    </location>
</feature>
<feature type="transmembrane region" description="Helical" evidence="1">
    <location>
        <begin position="294"/>
        <end position="318"/>
    </location>
</feature>
<evidence type="ECO:0000313" key="3">
    <source>
        <dbReference type="EMBL" id="MBP2409891.1"/>
    </source>
</evidence>
<comment type="caution">
    <text evidence="3">The sequence shown here is derived from an EMBL/GenBank/DDBJ whole genome shotgun (WGS) entry which is preliminary data.</text>
</comment>
<proteinExistence type="predicted"/>
<evidence type="ECO:0000313" key="4">
    <source>
        <dbReference type="Proteomes" id="UP000698222"/>
    </source>
</evidence>
<dbReference type="GO" id="GO:0006508">
    <property type="term" value="P:proteolysis"/>
    <property type="evidence" value="ECO:0007669"/>
    <property type="project" value="UniProtKB-KW"/>
</dbReference>
<feature type="transmembrane region" description="Helical" evidence="1">
    <location>
        <begin position="243"/>
        <end position="264"/>
    </location>
</feature>
<name>A0ABS4YM62_9MICO</name>
<accession>A0ABS4YM62</accession>
<keyword evidence="3" id="KW-0645">Protease</keyword>
<sequence>MSATEAARPAAYHRLATLRPAWSSWPKPLLTLAAAFIAYVVLASVLLVLTILVLALAPGVNVAIGVTSGDPTSPLDVGLALAMGALWWPAGLIGVRVGGWRPPRLTWSVAARVRRELLRSMTAHVMIGGLVVVALAALAGLLAGPGAAPDPAADGGAGVLSRLLVILLVLVLAPLQALGLELTLRGVVLQALGTWLRSPVVPILVTAAFALIGRQLTPAVVIPALAVALAAAVLAWKTGGLELPILLTLTLTVAAMIVSALTAGTGAGTGVSALGAAVAAPGTSAAALAAPEAAAAWAGGVVSAVALLALTVVIMVVVSRREGLRLLQPVGRPAAEPVPEPVPF</sequence>
<dbReference type="Proteomes" id="UP000698222">
    <property type="component" value="Unassembled WGS sequence"/>
</dbReference>
<dbReference type="Pfam" id="PF02517">
    <property type="entry name" value="Rce1-like"/>
    <property type="match status" value="1"/>
</dbReference>
<dbReference type="RefSeq" id="WP_209892620.1">
    <property type="nucleotide sequence ID" value="NZ_BAAAJV010000046.1"/>
</dbReference>
<dbReference type="InterPro" id="IPR003675">
    <property type="entry name" value="Rce1/LyrA-like_dom"/>
</dbReference>
<keyword evidence="1" id="KW-0472">Membrane</keyword>
<dbReference type="GO" id="GO:0008233">
    <property type="term" value="F:peptidase activity"/>
    <property type="evidence" value="ECO:0007669"/>
    <property type="project" value="UniProtKB-KW"/>
</dbReference>
<gene>
    <name evidence="3" type="ORF">JOF44_002794</name>
</gene>
<feature type="transmembrane region" description="Helical" evidence="1">
    <location>
        <begin position="163"/>
        <end position="182"/>
    </location>
</feature>
<keyword evidence="4" id="KW-1185">Reference proteome</keyword>
<feature type="transmembrane region" description="Helical" evidence="1">
    <location>
        <begin position="121"/>
        <end position="143"/>
    </location>
</feature>
<evidence type="ECO:0000259" key="2">
    <source>
        <dbReference type="Pfam" id="PF02517"/>
    </source>
</evidence>
<keyword evidence="1" id="KW-1133">Transmembrane helix</keyword>
<protein>
    <submittedName>
        <fullName evidence="3">Membrane protease YdiL (CAAX protease family)</fullName>
    </submittedName>
</protein>
<organism evidence="3 4">
    <name type="scientific">Brachybacterium fresconis</name>
    <dbReference type="NCBI Taxonomy" id="173363"/>
    <lineage>
        <taxon>Bacteria</taxon>
        <taxon>Bacillati</taxon>
        <taxon>Actinomycetota</taxon>
        <taxon>Actinomycetes</taxon>
        <taxon>Micrococcales</taxon>
        <taxon>Dermabacteraceae</taxon>
        <taxon>Brachybacterium</taxon>
    </lineage>
</organism>